<dbReference type="HOGENOM" id="CLU_005934_0_0_1"/>
<dbReference type="AlphaFoldDB" id="A3M024"/>
<keyword evidence="4" id="KW-0804">Transcription</keyword>
<organism evidence="8 9">
    <name type="scientific">Scheffersomyces stipitis (strain ATCC 58785 / CBS 6054 / NBRC 10063 / NRRL Y-11545)</name>
    <name type="common">Yeast</name>
    <name type="synonym">Pichia stipitis</name>
    <dbReference type="NCBI Taxonomy" id="322104"/>
    <lineage>
        <taxon>Eukaryota</taxon>
        <taxon>Fungi</taxon>
        <taxon>Dikarya</taxon>
        <taxon>Ascomycota</taxon>
        <taxon>Saccharomycotina</taxon>
        <taxon>Pichiomycetes</taxon>
        <taxon>Debaryomycetaceae</taxon>
        <taxon>Scheffersomyces</taxon>
    </lineage>
</organism>
<dbReference type="GeneID" id="4840929"/>
<dbReference type="InParanoid" id="A3M024"/>
<keyword evidence="3" id="KW-0238">DNA-binding</keyword>
<dbReference type="SUPFAM" id="SSF57701">
    <property type="entry name" value="Zn2/Cys6 DNA-binding domain"/>
    <property type="match status" value="1"/>
</dbReference>
<evidence type="ECO:0000256" key="5">
    <source>
        <dbReference type="ARBA" id="ARBA00023242"/>
    </source>
</evidence>
<evidence type="ECO:0000313" key="9">
    <source>
        <dbReference type="Proteomes" id="UP000002258"/>
    </source>
</evidence>
<feature type="compositionally biased region" description="Low complexity" evidence="6">
    <location>
        <begin position="84"/>
        <end position="99"/>
    </location>
</feature>
<proteinExistence type="predicted"/>
<evidence type="ECO:0000256" key="4">
    <source>
        <dbReference type="ARBA" id="ARBA00023163"/>
    </source>
</evidence>
<dbReference type="FunCoup" id="A3M024">
    <property type="interactions" value="1402"/>
</dbReference>
<dbReference type="OMA" id="HGPFTWH"/>
<keyword evidence="9" id="KW-1185">Reference proteome</keyword>
<keyword evidence="5" id="KW-0539">Nucleus</keyword>
<dbReference type="PANTHER" id="PTHR31069">
    <property type="entry name" value="OLEATE-ACTIVATED TRANSCRIPTION FACTOR 1-RELATED"/>
    <property type="match status" value="1"/>
</dbReference>
<protein>
    <submittedName>
        <fullName evidence="8">Fungal transcriptional regulatory protein</fullName>
    </submittedName>
</protein>
<dbReference type="CDD" id="cd12148">
    <property type="entry name" value="fungal_TF_MHR"/>
    <property type="match status" value="1"/>
</dbReference>
<dbReference type="SMART" id="SM00066">
    <property type="entry name" value="GAL4"/>
    <property type="match status" value="1"/>
</dbReference>
<accession>A3M024</accession>
<dbReference type="GO" id="GO:0045944">
    <property type="term" value="P:positive regulation of transcription by RNA polymerase II"/>
    <property type="evidence" value="ECO:0007669"/>
    <property type="project" value="TreeGrafter"/>
</dbReference>
<feature type="domain" description="Zn(2)-C6 fungal-type" evidence="7">
    <location>
        <begin position="10"/>
        <end position="41"/>
    </location>
</feature>
<dbReference type="GO" id="GO:0006351">
    <property type="term" value="P:DNA-templated transcription"/>
    <property type="evidence" value="ECO:0007669"/>
    <property type="project" value="InterPro"/>
</dbReference>
<dbReference type="GO" id="GO:0008270">
    <property type="term" value="F:zinc ion binding"/>
    <property type="evidence" value="ECO:0007669"/>
    <property type="project" value="InterPro"/>
</dbReference>
<keyword evidence="1" id="KW-0479">Metal-binding</keyword>
<dbReference type="Gene3D" id="4.10.240.10">
    <property type="entry name" value="Zn(2)-C6 fungal-type DNA-binding domain"/>
    <property type="match status" value="1"/>
</dbReference>
<evidence type="ECO:0000259" key="7">
    <source>
        <dbReference type="PROSITE" id="PS50048"/>
    </source>
</evidence>
<dbReference type="PROSITE" id="PS00463">
    <property type="entry name" value="ZN2_CY6_FUNGAL_1"/>
    <property type="match status" value="1"/>
</dbReference>
<keyword evidence="2" id="KW-0805">Transcription regulation</keyword>
<dbReference type="SMART" id="SM00906">
    <property type="entry name" value="Fungal_trans"/>
    <property type="match status" value="1"/>
</dbReference>
<reference evidence="8 9" key="1">
    <citation type="journal article" date="2007" name="Nat. Biotechnol.">
        <title>Genome sequence of the lignocellulose-bioconverting and xylose-fermenting yeast Pichia stipitis.</title>
        <authorList>
            <person name="Jeffries T.W."/>
            <person name="Grigoriev I.V."/>
            <person name="Grimwood J."/>
            <person name="Laplaza J.M."/>
            <person name="Aerts A."/>
            <person name="Salamov A."/>
            <person name="Schmutz J."/>
            <person name="Lindquist E."/>
            <person name="Dehal P."/>
            <person name="Shapiro H."/>
            <person name="Jin Y.S."/>
            <person name="Passoth V."/>
            <person name="Richardson P.M."/>
        </authorList>
    </citation>
    <scope>NUCLEOTIDE SEQUENCE [LARGE SCALE GENOMIC DNA]</scope>
    <source>
        <strain evidence="9">ATCC 58785 / CBS 6054 / NBRC 10063 / NRRL Y-11545</strain>
    </source>
</reference>
<dbReference type="CDD" id="cd00067">
    <property type="entry name" value="GAL4"/>
    <property type="match status" value="1"/>
</dbReference>
<dbReference type="InterPro" id="IPR007219">
    <property type="entry name" value="XnlR_reg_dom"/>
</dbReference>
<dbReference type="GO" id="GO:0005634">
    <property type="term" value="C:nucleus"/>
    <property type="evidence" value="ECO:0007669"/>
    <property type="project" value="TreeGrafter"/>
</dbReference>
<feature type="compositionally biased region" description="Low complexity" evidence="6">
    <location>
        <begin position="61"/>
        <end position="74"/>
    </location>
</feature>
<dbReference type="Proteomes" id="UP000002258">
    <property type="component" value="Chromosome 8"/>
</dbReference>
<evidence type="ECO:0000256" key="1">
    <source>
        <dbReference type="ARBA" id="ARBA00022723"/>
    </source>
</evidence>
<evidence type="ECO:0000256" key="2">
    <source>
        <dbReference type="ARBA" id="ARBA00023015"/>
    </source>
</evidence>
<dbReference type="GO" id="GO:0000978">
    <property type="term" value="F:RNA polymerase II cis-regulatory region sequence-specific DNA binding"/>
    <property type="evidence" value="ECO:0007669"/>
    <property type="project" value="TreeGrafter"/>
</dbReference>
<feature type="non-terminal residue" evidence="8">
    <location>
        <position position="1"/>
    </location>
</feature>
<gene>
    <name evidence="8" type="primary">FST4</name>
    <name evidence="8" type="ORF">PICST_935</name>
</gene>
<feature type="region of interest" description="Disordered" evidence="6">
    <location>
        <begin position="60"/>
        <end position="99"/>
    </location>
</feature>
<dbReference type="KEGG" id="pic:PICST_935"/>
<dbReference type="Pfam" id="PF00172">
    <property type="entry name" value="Zn_clus"/>
    <property type="match status" value="1"/>
</dbReference>
<dbReference type="Pfam" id="PF04082">
    <property type="entry name" value="Fungal_trans"/>
    <property type="match status" value="1"/>
</dbReference>
<sequence length="760" mass="87229">ARKRNRITLVCNVCKFRKVKCDRGQPCSSCTKYNTSHICAYNKPYYGDASVDVVNVEPDVSQKNSLSESSSVNSAQTASGIVDSPNSGPSSTSTSSTSVSAISANQPAMIGINPVSSPSDTINFFDYPPISTTPDKYEVNHGPFTWHAFLKMDMGLSDLWAFMSTKSQSFHEAKTKFMDCVPPGKNKESSRSFENQSVLNKTPIQVLQRLNIAAKKKFNTSKHNINEGIPLGLNFITDHEYLNNNDIELSSKILTVLPSKRIVWIHINRFFKFIYPYIPFLDETSFKKSIEAIIGPESFTEEKIEGLKIEDNIDYAKLGIMLIILRMSYLSLITNNQEVNEFFLGYDGQKRNTFYKEKQKLTDSELRSLKMLLLNSIGIDVIVLARNCLNKFQLFQKMNLSILQLALFMRIYVFIAPEDSEGPDRNQFQIYNGTLLSMAYSIGLNREPDSFKSVLNDPKENNIRRKIWFHLNYIDLLHGFSSGNPLTTNPIASDVKFPFHEDGNENISFEALDSYTHVAWKFLQPLSTKMRNILNIVGNVSEGVKIIELVEALNDFEIFVATNLGTHISEFIDAFKEDFFNDNFRRVLQVHYYIQVKFFMVSIYHHLFIHYETEKNQELSFFYLKKMLMVLTEEFLPSYYTILEHEHYYFSYSANLFLNPVIESAMHKSNGILFSLIIRMSYTIRAMEGANPSAHVEKMATDESYKSYFDDMSQLQYYLTKCAKLGTLGISKLGNRYLYAWRISKSNLFILRAISSDEFY</sequence>
<dbReference type="InterPro" id="IPR050675">
    <property type="entry name" value="OAF3"/>
</dbReference>
<evidence type="ECO:0000256" key="3">
    <source>
        <dbReference type="ARBA" id="ARBA00023125"/>
    </source>
</evidence>
<dbReference type="RefSeq" id="XP_001386474.2">
    <property type="nucleotide sequence ID" value="XM_001386437.1"/>
</dbReference>
<evidence type="ECO:0000256" key="6">
    <source>
        <dbReference type="SAM" id="MobiDB-lite"/>
    </source>
</evidence>
<dbReference type="PANTHER" id="PTHR31069:SF12">
    <property type="entry name" value="TRANSCRIPTION FACTOR DOMAIN-CONTAINING PROTEIN"/>
    <property type="match status" value="1"/>
</dbReference>
<dbReference type="GO" id="GO:0000981">
    <property type="term" value="F:DNA-binding transcription factor activity, RNA polymerase II-specific"/>
    <property type="evidence" value="ECO:0007669"/>
    <property type="project" value="InterPro"/>
</dbReference>
<feature type="non-terminal residue" evidence="8">
    <location>
        <position position="760"/>
    </location>
</feature>
<evidence type="ECO:0000313" key="8">
    <source>
        <dbReference type="EMBL" id="ABN68445.2"/>
    </source>
</evidence>
<dbReference type="eggNOG" id="ENOG502R8BB">
    <property type="taxonomic scope" value="Eukaryota"/>
</dbReference>
<dbReference type="PROSITE" id="PS50048">
    <property type="entry name" value="ZN2_CY6_FUNGAL_2"/>
    <property type="match status" value="1"/>
</dbReference>
<dbReference type="EMBL" id="CP000502">
    <property type="protein sequence ID" value="ABN68445.2"/>
    <property type="molecule type" value="Genomic_DNA"/>
</dbReference>
<dbReference type="InterPro" id="IPR001138">
    <property type="entry name" value="Zn2Cys6_DnaBD"/>
</dbReference>
<name>A3M024_PICST</name>
<dbReference type="OrthoDB" id="2943660at2759"/>
<dbReference type="InterPro" id="IPR036864">
    <property type="entry name" value="Zn2-C6_fun-type_DNA-bd_sf"/>
</dbReference>